<dbReference type="Proteomes" id="UP001303285">
    <property type="component" value="Unassembled WGS sequence"/>
</dbReference>
<protein>
    <submittedName>
        <fullName evidence="1">Uncharacterized protein</fullName>
    </submittedName>
</protein>
<name>A0ABU5USG0_NODSP</name>
<sequence length="45" mass="4971">MALASPFGRRTRKASQGIYASVICDIIFSTPRVINLYNNPMSPNV</sequence>
<evidence type="ECO:0000313" key="1">
    <source>
        <dbReference type="EMBL" id="MEA5609194.1"/>
    </source>
</evidence>
<reference evidence="1 2" key="1">
    <citation type="submission" date="2023-12" db="EMBL/GenBank/DDBJ databases">
        <title>Baltic Sea Cyanobacteria.</title>
        <authorList>
            <person name="Delbaje E."/>
            <person name="Fewer D.P."/>
            <person name="Shishido T.K."/>
        </authorList>
    </citation>
    <scope>NUCLEOTIDE SEQUENCE [LARGE SCALE GENOMIC DNA]</scope>
    <source>
        <strain evidence="1 2">UHCC 0060</strain>
    </source>
</reference>
<evidence type="ECO:0000313" key="2">
    <source>
        <dbReference type="Proteomes" id="UP001303285"/>
    </source>
</evidence>
<gene>
    <name evidence="1" type="ORF">VB695_14165</name>
</gene>
<accession>A0ABU5USG0</accession>
<comment type="caution">
    <text evidence="1">The sequence shown here is derived from an EMBL/GenBank/DDBJ whole genome shotgun (WGS) entry which is preliminary data.</text>
</comment>
<organism evidence="1 2">
    <name type="scientific">Nodularia spumigena UHCC 0060</name>
    <dbReference type="NCBI Taxonomy" id="3110300"/>
    <lineage>
        <taxon>Bacteria</taxon>
        <taxon>Bacillati</taxon>
        <taxon>Cyanobacteriota</taxon>
        <taxon>Cyanophyceae</taxon>
        <taxon>Nostocales</taxon>
        <taxon>Nodulariaceae</taxon>
        <taxon>Nodularia</taxon>
    </lineage>
</organism>
<dbReference type="EMBL" id="JAYGHK010000044">
    <property type="protein sequence ID" value="MEA5609194.1"/>
    <property type="molecule type" value="Genomic_DNA"/>
</dbReference>
<proteinExistence type="predicted"/>
<keyword evidence="2" id="KW-1185">Reference proteome</keyword>